<gene>
    <name evidence="1" type="ORF">D3Z39_08385</name>
</gene>
<accession>A0A845RJ77</accession>
<protein>
    <submittedName>
        <fullName evidence="1">Uncharacterized protein</fullName>
    </submittedName>
</protein>
<name>A0A845RJ77_9FIRM</name>
<comment type="caution">
    <text evidence="1">The sequence shown here is derived from an EMBL/GenBank/DDBJ whole genome shotgun (WGS) entry which is preliminary data.</text>
</comment>
<proteinExistence type="predicted"/>
<evidence type="ECO:0000313" key="1">
    <source>
        <dbReference type="EMBL" id="NBI78885.1"/>
    </source>
</evidence>
<dbReference type="EMBL" id="QXWZ01000013">
    <property type="protein sequence ID" value="NBI78885.1"/>
    <property type="molecule type" value="Genomic_DNA"/>
</dbReference>
<evidence type="ECO:0000313" key="2">
    <source>
        <dbReference type="Proteomes" id="UP000446348"/>
    </source>
</evidence>
<reference evidence="1 2" key="1">
    <citation type="submission" date="2018-08" db="EMBL/GenBank/DDBJ databases">
        <title>Murine metabolic-syndrome-specific gut microbial biobank.</title>
        <authorList>
            <person name="Liu C."/>
        </authorList>
    </citation>
    <scope>NUCLEOTIDE SEQUENCE [LARGE SCALE GENOMIC DNA]</scope>
    <source>
        <strain evidence="1 2">X69</strain>
    </source>
</reference>
<organism evidence="1 2">
    <name type="scientific">Anaerotruncus colihominis</name>
    <dbReference type="NCBI Taxonomy" id="169435"/>
    <lineage>
        <taxon>Bacteria</taxon>
        <taxon>Bacillati</taxon>
        <taxon>Bacillota</taxon>
        <taxon>Clostridia</taxon>
        <taxon>Eubacteriales</taxon>
        <taxon>Oscillospiraceae</taxon>
        <taxon>Anaerotruncus</taxon>
    </lineage>
</organism>
<sequence>MHKFASFRQLNRRAVRLPASDIALTVYLRGGMPSPCPQSGNGGSLVRRVKNADCVFWGVDYIIARPGGKKNCQQDAYECIFYHFHC</sequence>
<dbReference type="AlphaFoldDB" id="A0A845RJ77"/>
<dbReference type="Proteomes" id="UP000446348">
    <property type="component" value="Unassembled WGS sequence"/>
</dbReference>